<comment type="similarity">
    <text evidence="4">Belongs to the peptidase S26 family. IMP1 subfamily.</text>
</comment>
<reference evidence="9" key="1">
    <citation type="submission" date="2013-03" db="EMBL/GenBank/DDBJ databases">
        <title>Genome sequence of Chthonomonas calidirosea, the first sequenced genome from the Armatimonadetes phylum (formally candidate division OP10).</title>
        <authorList>
            <person name="Lee K.C.Y."/>
            <person name="Morgan X.C."/>
            <person name="Dunfield P.F."/>
            <person name="Tamas I."/>
            <person name="Houghton K.M."/>
            <person name="Vyssotski M."/>
            <person name="Ryan J.L.J."/>
            <person name="Lagutin K."/>
            <person name="McDonald I.R."/>
            <person name="Stott M.B."/>
        </authorList>
    </citation>
    <scope>NUCLEOTIDE SEQUENCE [LARGE SCALE GENOMIC DNA]</scope>
    <source>
        <strain evidence="9">DSM 23976 / ICMP 18418 / T49</strain>
    </source>
</reference>
<keyword evidence="3 6" id="KW-0472">Membrane</keyword>
<dbReference type="InParanoid" id="S0EVJ1"/>
<dbReference type="HOGENOM" id="CLU_028723_10_0_0"/>
<dbReference type="EC" id="3.4.21.89" evidence="6"/>
<dbReference type="GO" id="GO:0009003">
    <property type="term" value="F:signal peptidase activity"/>
    <property type="evidence" value="ECO:0007669"/>
    <property type="project" value="UniProtKB-EC"/>
</dbReference>
<dbReference type="Pfam" id="PF10502">
    <property type="entry name" value="Peptidase_S26"/>
    <property type="match status" value="1"/>
</dbReference>
<keyword evidence="6" id="KW-0645">Protease</keyword>
<organism evidence="8 9">
    <name type="scientific">Chthonomonas calidirosea (strain DSM 23976 / ICMP 18418 / T49)</name>
    <dbReference type="NCBI Taxonomy" id="1303518"/>
    <lineage>
        <taxon>Bacteria</taxon>
        <taxon>Bacillati</taxon>
        <taxon>Armatimonadota</taxon>
        <taxon>Chthonomonadia</taxon>
        <taxon>Chthonomonadales</taxon>
        <taxon>Chthonomonadaceae</taxon>
        <taxon>Chthonomonas</taxon>
    </lineage>
</organism>
<dbReference type="PATRIC" id="fig|1303518.3.peg.2070"/>
<dbReference type="InterPro" id="IPR052064">
    <property type="entry name" value="Mito_IMP1_subunit"/>
</dbReference>
<dbReference type="SUPFAM" id="SSF51306">
    <property type="entry name" value="LexA/Signal peptidase"/>
    <property type="match status" value="1"/>
</dbReference>
<dbReference type="GO" id="GO:0006465">
    <property type="term" value="P:signal peptide processing"/>
    <property type="evidence" value="ECO:0007669"/>
    <property type="project" value="InterPro"/>
</dbReference>
<gene>
    <name evidence="8" type="ORF">CCALI_02007</name>
</gene>
<feature type="domain" description="Peptidase S26" evidence="7">
    <location>
        <begin position="10"/>
        <end position="156"/>
    </location>
</feature>
<dbReference type="GO" id="GO:0004252">
    <property type="term" value="F:serine-type endopeptidase activity"/>
    <property type="evidence" value="ECO:0007669"/>
    <property type="project" value="InterPro"/>
</dbReference>
<dbReference type="KEGG" id="ccz:CCALI_02007"/>
<evidence type="ECO:0000256" key="1">
    <source>
        <dbReference type="ARBA" id="ARBA00004401"/>
    </source>
</evidence>
<dbReference type="RefSeq" id="WP_016483338.1">
    <property type="nucleotide sequence ID" value="NC_021487.1"/>
</dbReference>
<evidence type="ECO:0000256" key="6">
    <source>
        <dbReference type="RuleBase" id="RU362042"/>
    </source>
</evidence>
<dbReference type="InterPro" id="IPR036286">
    <property type="entry name" value="LexA/Signal_pep-like_sf"/>
</dbReference>
<protein>
    <recommendedName>
        <fullName evidence="6">Signal peptidase I</fullName>
        <ecNumber evidence="6">3.4.21.89</ecNumber>
    </recommendedName>
</protein>
<evidence type="ECO:0000256" key="3">
    <source>
        <dbReference type="ARBA" id="ARBA00023136"/>
    </source>
</evidence>
<keyword evidence="9" id="KW-1185">Reference proteome</keyword>
<dbReference type="NCBIfam" id="TIGR02227">
    <property type="entry name" value="sigpep_I_bact"/>
    <property type="match status" value="1"/>
</dbReference>
<comment type="subcellular location">
    <subcellularLocation>
        <location evidence="1">Cell membrane</location>
        <topology evidence="1">Single-pass type II membrane protein</topology>
    </subcellularLocation>
    <subcellularLocation>
        <location evidence="6">Membrane</location>
        <topology evidence="6">Single-pass type II membrane protein</topology>
    </subcellularLocation>
</comment>
<dbReference type="CDD" id="cd06530">
    <property type="entry name" value="S26_SPase_I"/>
    <property type="match status" value="1"/>
</dbReference>
<dbReference type="Proteomes" id="UP000014227">
    <property type="component" value="Chromosome I"/>
</dbReference>
<dbReference type="PRINTS" id="PR00727">
    <property type="entry name" value="LEADERPTASE"/>
</dbReference>
<evidence type="ECO:0000313" key="9">
    <source>
        <dbReference type="Proteomes" id="UP000014227"/>
    </source>
</evidence>
<dbReference type="InterPro" id="IPR000223">
    <property type="entry name" value="Pept_S26A_signal_pept_1"/>
</dbReference>
<keyword evidence="6" id="KW-1133">Transmembrane helix</keyword>
<keyword evidence="2 6" id="KW-0378">Hydrolase</keyword>
<dbReference type="PANTHER" id="PTHR12383:SF16">
    <property type="entry name" value="MITOCHONDRIAL INNER MEMBRANE PROTEASE SUBUNIT 1"/>
    <property type="match status" value="1"/>
</dbReference>
<keyword evidence="6" id="KW-0812">Transmembrane</keyword>
<sequence>MSPSTRRQVVFVAVFLVIVLFFMLTFRLSIVDGDSMLPTYHSGQIVLVWRRGPFCPPLRRNEVVLVRQAREVIIKRIARLPGEPLGHSFPDLQALAFRNGLADYYEQHIVQTSHGPQVELTVPKGYIVVLGDNLAVSEDSRVFGPVPEKDVLGVVVNSPPPPYTSIRP</sequence>
<evidence type="ECO:0000256" key="5">
    <source>
        <dbReference type="PIRSR" id="PIRSR600223-1"/>
    </source>
</evidence>
<feature type="transmembrane region" description="Helical" evidence="6">
    <location>
        <begin position="9"/>
        <end position="30"/>
    </location>
</feature>
<evidence type="ECO:0000259" key="7">
    <source>
        <dbReference type="Pfam" id="PF10502"/>
    </source>
</evidence>
<dbReference type="STRING" id="454171.CP488_02082"/>
<dbReference type="OrthoDB" id="9815782at2"/>
<evidence type="ECO:0000256" key="2">
    <source>
        <dbReference type="ARBA" id="ARBA00022801"/>
    </source>
</evidence>
<evidence type="ECO:0000313" key="8">
    <source>
        <dbReference type="EMBL" id="CCW35814.1"/>
    </source>
</evidence>
<dbReference type="PANTHER" id="PTHR12383">
    <property type="entry name" value="PROTEASE FAMILY S26 MITOCHONDRIAL INNER MEMBRANE PROTEASE-RELATED"/>
    <property type="match status" value="1"/>
</dbReference>
<dbReference type="GO" id="GO:0005886">
    <property type="term" value="C:plasma membrane"/>
    <property type="evidence" value="ECO:0007669"/>
    <property type="project" value="UniProtKB-SubCell"/>
</dbReference>
<dbReference type="EMBL" id="HF951689">
    <property type="protein sequence ID" value="CCW35814.1"/>
    <property type="molecule type" value="Genomic_DNA"/>
</dbReference>
<accession>S0EVJ1</accession>
<dbReference type="Gene3D" id="2.10.109.10">
    <property type="entry name" value="Umud Fragment, subunit A"/>
    <property type="match status" value="1"/>
</dbReference>
<feature type="active site" evidence="5">
    <location>
        <position position="35"/>
    </location>
</feature>
<dbReference type="AlphaFoldDB" id="S0EVJ1"/>
<feature type="active site" evidence="5">
    <location>
        <position position="75"/>
    </location>
</feature>
<name>S0EVJ1_CHTCT</name>
<evidence type="ECO:0000256" key="4">
    <source>
        <dbReference type="ARBA" id="ARBA00038445"/>
    </source>
</evidence>
<dbReference type="PROSITE" id="PS00761">
    <property type="entry name" value="SPASE_I_3"/>
    <property type="match status" value="1"/>
</dbReference>
<comment type="catalytic activity">
    <reaction evidence="6">
        <text>Cleavage of hydrophobic, N-terminal signal or leader sequences from secreted and periplasmic proteins.</text>
        <dbReference type="EC" id="3.4.21.89"/>
    </reaction>
</comment>
<dbReference type="InterPro" id="IPR019758">
    <property type="entry name" value="Pept_S26A_signal_pept_1_CS"/>
</dbReference>
<proteinExistence type="inferred from homology"/>
<dbReference type="InterPro" id="IPR019533">
    <property type="entry name" value="Peptidase_S26"/>
</dbReference>
<dbReference type="eggNOG" id="COG0681">
    <property type="taxonomic scope" value="Bacteria"/>
</dbReference>